<keyword evidence="2" id="KW-1185">Reference proteome</keyword>
<proteinExistence type="predicted"/>
<dbReference type="AlphaFoldDB" id="A0AAI9ZJX9"/>
<organism evidence="1 2">
    <name type="scientific">Colletotrichum phormii</name>
    <dbReference type="NCBI Taxonomy" id="359342"/>
    <lineage>
        <taxon>Eukaryota</taxon>
        <taxon>Fungi</taxon>
        <taxon>Dikarya</taxon>
        <taxon>Ascomycota</taxon>
        <taxon>Pezizomycotina</taxon>
        <taxon>Sordariomycetes</taxon>
        <taxon>Hypocreomycetidae</taxon>
        <taxon>Glomerellales</taxon>
        <taxon>Glomerellaceae</taxon>
        <taxon>Colletotrichum</taxon>
        <taxon>Colletotrichum acutatum species complex</taxon>
    </lineage>
</organism>
<name>A0AAI9ZJX9_9PEZI</name>
<comment type="caution">
    <text evidence="1">The sequence shown here is derived from an EMBL/GenBank/DDBJ whole genome shotgun (WGS) entry which is preliminary data.</text>
</comment>
<dbReference type="GeneID" id="85476023"/>
<evidence type="ECO:0000313" key="2">
    <source>
        <dbReference type="Proteomes" id="UP001243989"/>
    </source>
</evidence>
<sequence>MSRLNSRVPFLKAALCSQGGGVRRSLWTKTLFLLYSFHPNLSTYKQHCADKTPPNKRLAWLSFVEDQSFARRKSHRTPVEYLPRPSRTSVTIPITTTTYYYGYNCAALSRTFLRSNLNFLGKHDYTLHLHHWRPYSASPTTYT</sequence>
<accession>A0AAI9ZJX9</accession>
<dbReference type="RefSeq" id="XP_060440920.1">
    <property type="nucleotide sequence ID" value="XM_060591161.1"/>
</dbReference>
<dbReference type="Proteomes" id="UP001243989">
    <property type="component" value="Unassembled WGS sequence"/>
</dbReference>
<reference evidence="1" key="1">
    <citation type="submission" date="2021-06" db="EMBL/GenBank/DDBJ databases">
        <title>Comparative genomics, transcriptomics and evolutionary studies reveal genomic signatures of adaptation to plant cell wall in hemibiotrophic fungi.</title>
        <authorList>
            <consortium name="DOE Joint Genome Institute"/>
            <person name="Baroncelli R."/>
            <person name="Diaz J.F."/>
            <person name="Benocci T."/>
            <person name="Peng M."/>
            <person name="Battaglia E."/>
            <person name="Haridas S."/>
            <person name="Andreopoulos W."/>
            <person name="Labutti K."/>
            <person name="Pangilinan J."/>
            <person name="Floch G.L."/>
            <person name="Makela M.R."/>
            <person name="Henrissat B."/>
            <person name="Grigoriev I.V."/>
            <person name="Crouch J.A."/>
            <person name="De Vries R.P."/>
            <person name="Sukno S.A."/>
            <person name="Thon M.R."/>
        </authorList>
    </citation>
    <scope>NUCLEOTIDE SEQUENCE</scope>
    <source>
        <strain evidence="1">CBS 102054</strain>
    </source>
</reference>
<dbReference type="EMBL" id="JAHMHQ010000022">
    <property type="protein sequence ID" value="KAK1624925.1"/>
    <property type="molecule type" value="Genomic_DNA"/>
</dbReference>
<gene>
    <name evidence="1" type="ORF">BDP81DRAFT_436758</name>
</gene>
<evidence type="ECO:0000313" key="1">
    <source>
        <dbReference type="EMBL" id="KAK1624925.1"/>
    </source>
</evidence>
<protein>
    <submittedName>
        <fullName evidence="1">Uncharacterized protein</fullName>
    </submittedName>
</protein>